<organism evidence="2 3">
    <name type="scientific">Teladorsagia circumcincta</name>
    <name type="common">Brown stomach worm</name>
    <name type="synonym">Ostertagia circumcincta</name>
    <dbReference type="NCBI Taxonomy" id="45464"/>
    <lineage>
        <taxon>Eukaryota</taxon>
        <taxon>Metazoa</taxon>
        <taxon>Ecdysozoa</taxon>
        <taxon>Nematoda</taxon>
        <taxon>Chromadorea</taxon>
        <taxon>Rhabditida</taxon>
        <taxon>Rhabditina</taxon>
        <taxon>Rhabditomorpha</taxon>
        <taxon>Strongyloidea</taxon>
        <taxon>Trichostrongylidae</taxon>
        <taxon>Teladorsagia</taxon>
    </lineage>
</organism>
<gene>
    <name evidence="2" type="ORF">TELCIR_09376</name>
</gene>
<proteinExistence type="predicted"/>
<feature type="region of interest" description="Disordered" evidence="1">
    <location>
        <begin position="68"/>
        <end position="88"/>
    </location>
</feature>
<dbReference type="OrthoDB" id="5852895at2759"/>
<dbReference type="Proteomes" id="UP000230423">
    <property type="component" value="Unassembled WGS sequence"/>
</dbReference>
<accession>A0A2G9UH49</accession>
<evidence type="ECO:0000313" key="2">
    <source>
        <dbReference type="EMBL" id="PIO68820.1"/>
    </source>
</evidence>
<keyword evidence="3" id="KW-1185">Reference proteome</keyword>
<dbReference type="EMBL" id="KZ346906">
    <property type="protein sequence ID" value="PIO68820.1"/>
    <property type="molecule type" value="Genomic_DNA"/>
</dbReference>
<dbReference type="AlphaFoldDB" id="A0A2G9UH49"/>
<feature type="compositionally biased region" description="Polar residues" evidence="1">
    <location>
        <begin position="74"/>
        <end position="84"/>
    </location>
</feature>
<name>A0A2G9UH49_TELCI</name>
<reference evidence="2 3" key="1">
    <citation type="submission" date="2015-09" db="EMBL/GenBank/DDBJ databases">
        <title>Draft genome of the parasitic nematode Teladorsagia circumcincta isolate WARC Sus (inbred).</title>
        <authorList>
            <person name="Mitreva M."/>
        </authorList>
    </citation>
    <scope>NUCLEOTIDE SEQUENCE [LARGE SCALE GENOMIC DNA]</scope>
    <source>
        <strain evidence="2 3">S</strain>
    </source>
</reference>
<evidence type="ECO:0000313" key="3">
    <source>
        <dbReference type="Proteomes" id="UP000230423"/>
    </source>
</evidence>
<protein>
    <submittedName>
        <fullName evidence="2">Uncharacterized protein</fullName>
    </submittedName>
</protein>
<evidence type="ECO:0000256" key="1">
    <source>
        <dbReference type="SAM" id="MobiDB-lite"/>
    </source>
</evidence>
<sequence>MVVTNRQRRFLERRIVSVPPPQRIIYQESKRSMTNDELDKVVREAYEAADEARREHYRMRSNSLQRGGAANGYLPSNESYYRQSTTRRERDHIGNRYEDDQFGRGIAHARYGSLSDSLRRGELKYIPNGEVRESHWSQNGAGGRNMHKSYSTRDVYGGGGDHSLSSYRRGSQQMSPFIEFPPSLPRRSERDHYRPVSKSRSYADWDDMGRAGFGREVKRYGHDDDMSRLEAEFRDSLLMPLPNGNVHEMDHRTEAIPGGYETFHRDNRANAGRRVGKDGLPVDYNSERDHYRPVSKSRSYADWDDMGRAGFGREVKRYGHDDDMSRLEAEFRDSLLMPLPNGNVHEMDHRTEAIPGGYETFHRDNRANAGRRVGKDGLPVDYKSRSSYEEEKWAAFLRTEYVMNISSRMS</sequence>
<feature type="region of interest" description="Disordered" evidence="1">
    <location>
        <begin position="271"/>
        <end position="291"/>
    </location>
</feature>